<evidence type="ECO:0000313" key="1">
    <source>
        <dbReference type="EMBL" id="MBA4621742.1"/>
    </source>
</evidence>
<accession>A0A7C9CN38</accession>
<name>A0A7C9CN38_OPUST</name>
<proteinExistence type="predicted"/>
<reference evidence="1" key="1">
    <citation type="journal article" date="2013" name="J. Plant Res.">
        <title>Effect of fungi and light on seed germination of three Opuntia species from semiarid lands of central Mexico.</title>
        <authorList>
            <person name="Delgado-Sanchez P."/>
            <person name="Jimenez-Bremont J.F."/>
            <person name="Guerrero-Gonzalez Mde L."/>
            <person name="Flores J."/>
        </authorList>
    </citation>
    <scope>NUCLEOTIDE SEQUENCE</scope>
    <source>
        <tissue evidence="1">Cladode</tissue>
    </source>
</reference>
<dbReference type="AlphaFoldDB" id="A0A7C9CN38"/>
<reference evidence="1" key="2">
    <citation type="submission" date="2020-07" db="EMBL/GenBank/DDBJ databases">
        <authorList>
            <person name="Vera ALvarez R."/>
            <person name="Arias-Moreno D.M."/>
            <person name="Jimenez-Jacinto V."/>
            <person name="Jimenez-Bremont J.F."/>
            <person name="Swaminathan K."/>
            <person name="Moose S.P."/>
            <person name="Guerrero-Gonzalez M.L."/>
            <person name="Marino-Ramirez L."/>
            <person name="Landsman D."/>
            <person name="Rodriguez-Kessler M."/>
            <person name="Delgado-Sanchez P."/>
        </authorList>
    </citation>
    <scope>NUCLEOTIDE SEQUENCE</scope>
    <source>
        <tissue evidence="1">Cladode</tissue>
    </source>
</reference>
<organism evidence="1">
    <name type="scientific">Opuntia streptacantha</name>
    <name type="common">Prickly pear cactus</name>
    <name type="synonym">Opuntia cardona</name>
    <dbReference type="NCBI Taxonomy" id="393608"/>
    <lineage>
        <taxon>Eukaryota</taxon>
        <taxon>Viridiplantae</taxon>
        <taxon>Streptophyta</taxon>
        <taxon>Embryophyta</taxon>
        <taxon>Tracheophyta</taxon>
        <taxon>Spermatophyta</taxon>
        <taxon>Magnoliopsida</taxon>
        <taxon>eudicotyledons</taxon>
        <taxon>Gunneridae</taxon>
        <taxon>Pentapetalae</taxon>
        <taxon>Caryophyllales</taxon>
        <taxon>Cactineae</taxon>
        <taxon>Cactaceae</taxon>
        <taxon>Opuntioideae</taxon>
        <taxon>Opuntia</taxon>
    </lineage>
</organism>
<protein>
    <submittedName>
        <fullName evidence="1">Uncharacterized protein</fullName>
    </submittedName>
</protein>
<sequence>MVLRRRKKPPDLPLPLALLPPQSHPALTLDLLGTPRYPLVLTRGQLVRFGFSLVSSHISCWPSVFGGYCSLAWLLIPDLSLRRVGTKARAWNVVSFRPD</sequence>
<dbReference type="EMBL" id="GISG01035096">
    <property type="protein sequence ID" value="MBA4621742.1"/>
    <property type="molecule type" value="Transcribed_RNA"/>
</dbReference>